<dbReference type="EMBL" id="LNQR01000083">
    <property type="protein sequence ID" value="KWT82795.1"/>
    <property type="molecule type" value="Genomic_DNA"/>
</dbReference>
<dbReference type="Pfam" id="PF13474">
    <property type="entry name" value="SnoaL_3"/>
    <property type="match status" value="1"/>
</dbReference>
<dbReference type="InterPro" id="IPR032710">
    <property type="entry name" value="NTF2-like_dom_sf"/>
</dbReference>
<comment type="caution">
    <text evidence="2">The sequence shown here is derived from an EMBL/GenBank/DDBJ whole genome shotgun (WGS) entry which is preliminary data.</text>
</comment>
<evidence type="ECO:0000313" key="3">
    <source>
        <dbReference type="Proteomes" id="UP000060487"/>
    </source>
</evidence>
<reference evidence="2 3" key="1">
    <citation type="submission" date="2015-11" db="EMBL/GenBank/DDBJ databases">
        <authorList>
            <person name="Lin W."/>
        </authorList>
    </citation>
    <scope>NUCLEOTIDE SEQUENCE [LARGE SCALE GENOMIC DNA]</scope>
    <source>
        <strain evidence="2 3">HCH-1</strain>
    </source>
</reference>
<proteinExistence type="predicted"/>
<dbReference type="InterPro" id="IPR037401">
    <property type="entry name" value="SnoaL-like"/>
</dbReference>
<dbReference type="Gene3D" id="3.10.450.50">
    <property type="match status" value="1"/>
</dbReference>
<organism evidence="2 3">
    <name type="scientific">Candidatus Magnetominusculus xianensis</name>
    <dbReference type="NCBI Taxonomy" id="1748249"/>
    <lineage>
        <taxon>Bacteria</taxon>
        <taxon>Pseudomonadati</taxon>
        <taxon>Nitrospirota</taxon>
        <taxon>Nitrospiria</taxon>
        <taxon>Nitrospirales</taxon>
        <taxon>Nitrospiraceae</taxon>
        <taxon>Candidatus Magnetominusculus</taxon>
    </lineage>
</organism>
<accession>A0ABR5SD78</accession>
<feature type="domain" description="SnoaL-like" evidence="1">
    <location>
        <begin position="33"/>
        <end position="153"/>
    </location>
</feature>
<protein>
    <recommendedName>
        <fullName evidence="1">SnoaL-like domain-containing protein</fullName>
    </recommendedName>
</protein>
<gene>
    <name evidence="2" type="ORF">ASN18_2384</name>
</gene>
<sequence>MLLAGAAIVSAGMVFGEAGKKPTVEPAKTQAKKTFDTINQAYEKGDINTLLSNIASDATLTLIGVNDGSFYAGYENVKNALKKAAEIRSAYKCKTAEQIIKLNNASDVAWIAQKNDCTFTTAEKTTNVTIRSTAVEVKKGGKWLLIQSHDSIGTP</sequence>
<keyword evidence="3" id="KW-1185">Reference proteome</keyword>
<evidence type="ECO:0000313" key="2">
    <source>
        <dbReference type="EMBL" id="KWT82795.1"/>
    </source>
</evidence>
<evidence type="ECO:0000259" key="1">
    <source>
        <dbReference type="Pfam" id="PF13474"/>
    </source>
</evidence>
<dbReference type="Proteomes" id="UP000060487">
    <property type="component" value="Unassembled WGS sequence"/>
</dbReference>
<dbReference type="SUPFAM" id="SSF54427">
    <property type="entry name" value="NTF2-like"/>
    <property type="match status" value="1"/>
</dbReference>
<name>A0ABR5SD78_9BACT</name>